<dbReference type="GO" id="GO:0019901">
    <property type="term" value="F:protein kinase binding"/>
    <property type="evidence" value="ECO:0007669"/>
    <property type="project" value="TreeGrafter"/>
</dbReference>
<dbReference type="InterPro" id="IPR003595">
    <property type="entry name" value="Tyr_Pase_cat"/>
</dbReference>
<evidence type="ECO:0000256" key="13">
    <source>
        <dbReference type="SAM" id="Phobius"/>
    </source>
</evidence>
<evidence type="ECO:0000256" key="7">
    <source>
        <dbReference type="ARBA" id="ARBA00022912"/>
    </source>
</evidence>
<sequence>MSIGVEDEFREIEGGHWNVFHQEIQRLSSDLSFNHAKLPENKGRNRYRDVSPFDHSRICLRSGTNDYINASLIFTEEAKRRYILTQGPLPATCGHFWEMVWEQRSRGVVMLNRIIELGSVKCTQYWPPPEIKELLFRDAGFRLTLISEDVKAYCIVRQLELENLKTRETREILHFHYTAWPDYGVPSSPDSFLFFLMKVRESGCMMGDQGPIVVHCSAGIGRSGVFCLVDTCLLLMCTRKDPLSVCVRDVLLEMRQYRMGLVQTAQQLRFSYLAIIEGAKALLRNTSVQEAMKDLSDEEDVPLMFTTPLRPSSQPSSPPPRPPKRIGMGSQDSRATFNPYPRAGEAVIGYDYSCSPDPEPYGRARHDVTFTSPVDPPMVTPTPVSTHCSLTGLRLHTVADQAAAHLQKRTDRKVEASASLFTSVYMCAALAVGAYICYRAHFH</sequence>
<dbReference type="PROSITE" id="PS50055">
    <property type="entry name" value="TYR_PHOSPHATASE_PTP"/>
    <property type="match status" value="1"/>
</dbReference>
<dbReference type="PANTHER" id="PTHR46047">
    <property type="entry name" value="TYROSINE-PROTEIN PHOSPHATASE NON-RECEPTOR TYPE 61F"/>
    <property type="match status" value="1"/>
</dbReference>
<keyword evidence="17" id="KW-1185">Reference proteome</keyword>
<evidence type="ECO:0000256" key="12">
    <source>
        <dbReference type="SAM" id="MobiDB-lite"/>
    </source>
</evidence>
<dbReference type="SUPFAM" id="SSF52799">
    <property type="entry name" value="(Phosphotyrosine protein) phosphatases II"/>
    <property type="match status" value="1"/>
</dbReference>
<evidence type="ECO:0000259" key="15">
    <source>
        <dbReference type="PROSITE" id="PS50056"/>
    </source>
</evidence>
<comment type="subcellular location">
    <subcellularLocation>
        <location evidence="2">Endomembrane system</location>
    </subcellularLocation>
    <subcellularLocation>
        <location evidence="1">Endoplasmic reticulum</location>
    </subcellularLocation>
</comment>
<dbReference type="PANTHER" id="PTHR46047:SF2">
    <property type="entry name" value="TYROSINE-PROTEIN PHOSPHATASE NON-RECEPTOR TYPE 1"/>
    <property type="match status" value="1"/>
</dbReference>
<dbReference type="SMART" id="SM00404">
    <property type="entry name" value="PTPc_motif"/>
    <property type="match status" value="1"/>
</dbReference>
<keyword evidence="8 13" id="KW-0472">Membrane</keyword>
<comment type="catalytic activity">
    <reaction evidence="9">
        <text>O-phospho-L-tyrosyl-[protein] + H2O = L-tyrosyl-[protein] + phosphate</text>
        <dbReference type="Rhea" id="RHEA:10684"/>
        <dbReference type="Rhea" id="RHEA-COMP:10136"/>
        <dbReference type="Rhea" id="RHEA-COMP:20101"/>
        <dbReference type="ChEBI" id="CHEBI:15377"/>
        <dbReference type="ChEBI" id="CHEBI:43474"/>
        <dbReference type="ChEBI" id="CHEBI:46858"/>
        <dbReference type="ChEBI" id="CHEBI:61978"/>
        <dbReference type="EC" id="3.1.3.48"/>
    </reaction>
</comment>
<dbReference type="GO" id="GO:0004726">
    <property type="term" value="F:non-membrane spanning protein tyrosine phosphatase activity"/>
    <property type="evidence" value="ECO:0007669"/>
    <property type="project" value="TreeGrafter"/>
</dbReference>
<feature type="active site" description="Phosphocysteine intermediate" evidence="10">
    <location>
        <position position="216"/>
    </location>
</feature>
<name>A0A8T2PPS0_9TELE</name>
<dbReference type="Gene3D" id="3.90.190.10">
    <property type="entry name" value="Protein tyrosine phosphatase superfamily"/>
    <property type="match status" value="1"/>
</dbReference>
<dbReference type="InterPro" id="IPR000387">
    <property type="entry name" value="Tyr_Pase_dom"/>
</dbReference>
<evidence type="ECO:0000259" key="14">
    <source>
        <dbReference type="PROSITE" id="PS50055"/>
    </source>
</evidence>
<dbReference type="EMBL" id="JAFBMS010000004">
    <property type="protein sequence ID" value="KAG9353357.1"/>
    <property type="molecule type" value="Genomic_DNA"/>
</dbReference>
<feature type="transmembrane region" description="Helical" evidence="13">
    <location>
        <begin position="418"/>
        <end position="438"/>
    </location>
</feature>
<evidence type="ECO:0000256" key="8">
    <source>
        <dbReference type="ARBA" id="ARBA00023136"/>
    </source>
</evidence>
<reference evidence="16" key="1">
    <citation type="thesis" date="2021" institute="BYU ScholarsArchive" country="Provo, UT, USA">
        <title>Applications of and Algorithms for Genome Assembly and Genomic Analyses with an Emphasis on Marine Teleosts.</title>
        <authorList>
            <person name="Pickett B.D."/>
        </authorList>
    </citation>
    <scope>NUCLEOTIDE SEQUENCE</scope>
    <source>
        <strain evidence="16">HI-2016</strain>
    </source>
</reference>
<dbReference type="InterPro" id="IPR051985">
    <property type="entry name" value="NR_tyrosine_phosphatase"/>
</dbReference>
<keyword evidence="4" id="KW-0597">Phosphoprotein</keyword>
<comment type="caution">
    <text evidence="16">The sequence shown here is derived from an EMBL/GenBank/DDBJ whole genome shotgun (WGS) entry which is preliminary data.</text>
</comment>
<organism evidence="16 17">
    <name type="scientific">Albula glossodonta</name>
    <name type="common">roundjaw bonefish</name>
    <dbReference type="NCBI Taxonomy" id="121402"/>
    <lineage>
        <taxon>Eukaryota</taxon>
        <taxon>Metazoa</taxon>
        <taxon>Chordata</taxon>
        <taxon>Craniata</taxon>
        <taxon>Vertebrata</taxon>
        <taxon>Euteleostomi</taxon>
        <taxon>Actinopterygii</taxon>
        <taxon>Neopterygii</taxon>
        <taxon>Teleostei</taxon>
        <taxon>Albuliformes</taxon>
        <taxon>Albulidae</taxon>
        <taxon>Albula</taxon>
    </lineage>
</organism>
<keyword evidence="13" id="KW-1133">Transmembrane helix</keyword>
<dbReference type="GO" id="GO:0005769">
    <property type="term" value="C:early endosome"/>
    <property type="evidence" value="ECO:0007669"/>
    <property type="project" value="TreeGrafter"/>
</dbReference>
<feature type="binding site" evidence="11">
    <location>
        <position position="263"/>
    </location>
    <ligand>
        <name>substrate</name>
    </ligand>
</feature>
<keyword evidence="7 9" id="KW-0904">Protein phosphatase</keyword>
<evidence type="ECO:0000313" key="17">
    <source>
        <dbReference type="Proteomes" id="UP000824540"/>
    </source>
</evidence>
<evidence type="ECO:0000256" key="4">
    <source>
        <dbReference type="ARBA" id="ARBA00022553"/>
    </source>
</evidence>
<keyword evidence="5 9" id="KW-0378">Hydrolase</keyword>
<dbReference type="OrthoDB" id="9450131at2759"/>
<dbReference type="SMART" id="SM00194">
    <property type="entry name" value="PTPc"/>
    <property type="match status" value="1"/>
</dbReference>
<feature type="domain" description="Tyrosine specific protein phosphatases" evidence="15">
    <location>
        <begin position="190"/>
        <end position="269"/>
    </location>
</feature>
<dbReference type="GO" id="GO:0070373">
    <property type="term" value="P:negative regulation of ERK1 and ERK2 cascade"/>
    <property type="evidence" value="ECO:0007669"/>
    <property type="project" value="TreeGrafter"/>
</dbReference>
<keyword evidence="6" id="KW-0256">Endoplasmic reticulum</keyword>
<dbReference type="InterPro" id="IPR029021">
    <property type="entry name" value="Prot-tyrosine_phosphatase-like"/>
</dbReference>
<dbReference type="PRINTS" id="PR00700">
    <property type="entry name" value="PRTYPHPHTASE"/>
</dbReference>
<comment type="similarity">
    <text evidence="3 9">Belongs to the protein-tyrosine phosphatase family. Non-receptor class 1 subfamily.</text>
</comment>
<evidence type="ECO:0000256" key="2">
    <source>
        <dbReference type="ARBA" id="ARBA00004308"/>
    </source>
</evidence>
<evidence type="ECO:0000313" key="16">
    <source>
        <dbReference type="EMBL" id="KAG9353357.1"/>
    </source>
</evidence>
<dbReference type="Proteomes" id="UP000824540">
    <property type="component" value="Unassembled WGS sequence"/>
</dbReference>
<dbReference type="InterPro" id="IPR000242">
    <property type="entry name" value="PTP_cat"/>
</dbReference>
<evidence type="ECO:0000256" key="11">
    <source>
        <dbReference type="PIRSR" id="PIRSR000926-2"/>
    </source>
</evidence>
<feature type="binding site" evidence="11">
    <location>
        <position position="182"/>
    </location>
    <ligand>
        <name>substrate</name>
    </ligand>
</feature>
<protein>
    <recommendedName>
        <fullName evidence="9">Tyrosine-protein phosphatase non-receptor type</fullName>
        <ecNumber evidence="9">3.1.3.48</ecNumber>
    </recommendedName>
</protein>
<dbReference type="GO" id="GO:1903898">
    <property type="term" value="P:negative regulation of PERK-mediated unfolded protein response"/>
    <property type="evidence" value="ECO:0007669"/>
    <property type="project" value="TreeGrafter"/>
</dbReference>
<accession>A0A8T2PPS0</accession>
<feature type="domain" description="Tyrosine-protein phosphatase" evidence="14">
    <location>
        <begin position="5"/>
        <end position="278"/>
    </location>
</feature>
<dbReference type="InterPro" id="IPR016130">
    <property type="entry name" value="Tyr_Pase_AS"/>
</dbReference>
<dbReference type="PIRSF" id="PIRSF000926">
    <property type="entry name" value="Tyr-Ptase_nr1"/>
    <property type="match status" value="1"/>
</dbReference>
<evidence type="ECO:0000256" key="3">
    <source>
        <dbReference type="ARBA" id="ARBA00009701"/>
    </source>
</evidence>
<feature type="region of interest" description="Disordered" evidence="12">
    <location>
        <begin position="305"/>
        <end position="335"/>
    </location>
</feature>
<evidence type="ECO:0000256" key="9">
    <source>
        <dbReference type="PIRNR" id="PIRNR000926"/>
    </source>
</evidence>
<dbReference type="Pfam" id="PF00102">
    <property type="entry name" value="Y_phosphatase"/>
    <property type="match status" value="1"/>
</dbReference>
<dbReference type="FunFam" id="3.90.190.10:FF:000025">
    <property type="entry name" value="Tyrosine-protein phosphatase non-receptor type 1"/>
    <property type="match status" value="1"/>
</dbReference>
<keyword evidence="13" id="KW-0812">Transmembrane</keyword>
<dbReference type="PROSITE" id="PS00383">
    <property type="entry name" value="TYR_PHOSPHATASE_1"/>
    <property type="match status" value="1"/>
</dbReference>
<gene>
    <name evidence="16" type="ORF">JZ751_017934</name>
</gene>
<evidence type="ECO:0000256" key="5">
    <source>
        <dbReference type="ARBA" id="ARBA00022801"/>
    </source>
</evidence>
<feature type="binding site" evidence="11">
    <location>
        <begin position="216"/>
        <end position="222"/>
    </location>
    <ligand>
        <name>substrate</name>
    </ligand>
</feature>
<dbReference type="InterPro" id="IPR012265">
    <property type="entry name" value="Ptpn1/Ptpn2"/>
</dbReference>
<evidence type="ECO:0000256" key="6">
    <source>
        <dbReference type="ARBA" id="ARBA00022824"/>
    </source>
</evidence>
<proteinExistence type="inferred from homology"/>
<evidence type="ECO:0000256" key="1">
    <source>
        <dbReference type="ARBA" id="ARBA00004240"/>
    </source>
</evidence>
<dbReference type="AlphaFoldDB" id="A0A8T2PPS0"/>
<dbReference type="EC" id="3.1.3.48" evidence="9"/>
<dbReference type="PROSITE" id="PS50056">
    <property type="entry name" value="TYR_PHOSPHATASE_2"/>
    <property type="match status" value="1"/>
</dbReference>
<evidence type="ECO:0000256" key="10">
    <source>
        <dbReference type="PIRSR" id="PIRSR000926-1"/>
    </source>
</evidence>
<dbReference type="GO" id="GO:0005783">
    <property type="term" value="C:endoplasmic reticulum"/>
    <property type="evidence" value="ECO:0007669"/>
    <property type="project" value="UniProtKB-SubCell"/>
</dbReference>